<organism evidence="1 2">
    <name type="scientific">Durusdinium trenchii</name>
    <dbReference type="NCBI Taxonomy" id="1381693"/>
    <lineage>
        <taxon>Eukaryota</taxon>
        <taxon>Sar</taxon>
        <taxon>Alveolata</taxon>
        <taxon>Dinophyceae</taxon>
        <taxon>Suessiales</taxon>
        <taxon>Symbiodiniaceae</taxon>
        <taxon>Durusdinium</taxon>
    </lineage>
</organism>
<dbReference type="Gene3D" id="3.40.50.300">
    <property type="entry name" value="P-loop containing nucleotide triphosphate hydrolases"/>
    <property type="match status" value="1"/>
</dbReference>
<evidence type="ECO:0000313" key="1">
    <source>
        <dbReference type="EMBL" id="CAK9036732.1"/>
    </source>
</evidence>
<dbReference type="EMBL" id="CAXAMN010011947">
    <property type="protein sequence ID" value="CAK9036732.1"/>
    <property type="molecule type" value="Genomic_DNA"/>
</dbReference>
<evidence type="ECO:0000313" key="2">
    <source>
        <dbReference type="Proteomes" id="UP001642484"/>
    </source>
</evidence>
<proteinExistence type="predicted"/>
<comment type="caution">
    <text evidence="1">The sequence shown here is derived from an EMBL/GenBank/DDBJ whole genome shotgun (WGS) entry which is preliminary data.</text>
</comment>
<protein>
    <submittedName>
        <fullName evidence="1">Uncharacterized protein</fullName>
    </submittedName>
</protein>
<keyword evidence="2" id="KW-1185">Reference proteome</keyword>
<name>A0ABP0LC37_9DINO</name>
<sequence>MTCRDLWPEGITTRSAFRSTAAVFNMRSLAFVGIFEHYAASVCMLRFQLFLPLNNCNCRVSSDALQLHHERHNVPTHDAELLSDHIKLKVAKLSRGDWSLYRAARDEFMRRIKFVEAQLGYRILCTKRPWVLGEPGRLS</sequence>
<reference evidence="1 2" key="1">
    <citation type="submission" date="2024-02" db="EMBL/GenBank/DDBJ databases">
        <authorList>
            <person name="Chen Y."/>
            <person name="Shah S."/>
            <person name="Dougan E. K."/>
            <person name="Thang M."/>
            <person name="Chan C."/>
        </authorList>
    </citation>
    <scope>NUCLEOTIDE SEQUENCE [LARGE SCALE GENOMIC DNA]</scope>
</reference>
<gene>
    <name evidence="1" type="ORF">CCMP2556_LOCUS20401</name>
</gene>
<accession>A0ABP0LC37</accession>
<dbReference type="Proteomes" id="UP001642484">
    <property type="component" value="Unassembled WGS sequence"/>
</dbReference>
<dbReference type="InterPro" id="IPR027417">
    <property type="entry name" value="P-loop_NTPase"/>
</dbReference>